<dbReference type="Proteomes" id="UP000010556">
    <property type="component" value="Unassembled WGS sequence"/>
</dbReference>
<dbReference type="AlphaFoldDB" id="L5LX26"/>
<feature type="compositionally biased region" description="Basic and acidic residues" evidence="1">
    <location>
        <begin position="176"/>
        <end position="187"/>
    </location>
</feature>
<evidence type="ECO:0000313" key="2">
    <source>
        <dbReference type="EMBL" id="ELK30003.1"/>
    </source>
</evidence>
<proteinExistence type="predicted"/>
<organism evidence="2 3">
    <name type="scientific">Myotis davidii</name>
    <name type="common">David's myotis</name>
    <dbReference type="NCBI Taxonomy" id="225400"/>
    <lineage>
        <taxon>Eukaryota</taxon>
        <taxon>Metazoa</taxon>
        <taxon>Chordata</taxon>
        <taxon>Craniata</taxon>
        <taxon>Vertebrata</taxon>
        <taxon>Euteleostomi</taxon>
        <taxon>Mammalia</taxon>
        <taxon>Eutheria</taxon>
        <taxon>Laurasiatheria</taxon>
        <taxon>Chiroptera</taxon>
        <taxon>Yangochiroptera</taxon>
        <taxon>Vespertilionidae</taxon>
        <taxon>Myotis</taxon>
    </lineage>
</organism>
<feature type="region of interest" description="Disordered" evidence="1">
    <location>
        <begin position="176"/>
        <end position="219"/>
    </location>
</feature>
<sequence length="219" mass="23536">MCWGTGGALKKEKKVSIAVTHSSGRGRSEESQRALGRIGVKGREKPGGPGVTASRPTTRPPGPPLCGRRPAAGPVPGLQRGCWSAVPWPSAEADPTGQLRSGPSCARGRDHREFATHPAGLRTVSVSVGSHVGSHLQRTYLHFSEPFRGLQTLFQKETYGRLGISKVRQRERERHRELETSMSEKHQSAASCTPRTGDVPATKVHALDRNEPGTLQSAG</sequence>
<dbReference type="EMBL" id="KB107558">
    <property type="protein sequence ID" value="ELK30003.1"/>
    <property type="molecule type" value="Genomic_DNA"/>
</dbReference>
<protein>
    <submittedName>
        <fullName evidence="2">Uncharacterized protein</fullName>
    </submittedName>
</protein>
<evidence type="ECO:0000313" key="3">
    <source>
        <dbReference type="Proteomes" id="UP000010556"/>
    </source>
</evidence>
<evidence type="ECO:0000256" key="1">
    <source>
        <dbReference type="SAM" id="MobiDB-lite"/>
    </source>
</evidence>
<reference evidence="3" key="1">
    <citation type="journal article" date="2013" name="Science">
        <title>Comparative analysis of bat genomes provides insight into the evolution of flight and immunity.</title>
        <authorList>
            <person name="Zhang G."/>
            <person name="Cowled C."/>
            <person name="Shi Z."/>
            <person name="Huang Z."/>
            <person name="Bishop-Lilly K.A."/>
            <person name="Fang X."/>
            <person name="Wynne J.W."/>
            <person name="Xiong Z."/>
            <person name="Baker M.L."/>
            <person name="Zhao W."/>
            <person name="Tachedjian M."/>
            <person name="Zhu Y."/>
            <person name="Zhou P."/>
            <person name="Jiang X."/>
            <person name="Ng J."/>
            <person name="Yang L."/>
            <person name="Wu L."/>
            <person name="Xiao J."/>
            <person name="Feng Y."/>
            <person name="Chen Y."/>
            <person name="Sun X."/>
            <person name="Zhang Y."/>
            <person name="Marsh G.A."/>
            <person name="Crameri G."/>
            <person name="Broder C.C."/>
            <person name="Frey K.G."/>
            <person name="Wang L.F."/>
            <person name="Wang J."/>
        </authorList>
    </citation>
    <scope>NUCLEOTIDE SEQUENCE [LARGE SCALE GENOMIC DNA]</scope>
</reference>
<name>L5LX26_MYODS</name>
<gene>
    <name evidence="2" type="ORF">MDA_GLEAN10014423</name>
</gene>
<feature type="region of interest" description="Disordered" evidence="1">
    <location>
        <begin position="1"/>
        <end position="67"/>
    </location>
</feature>
<keyword evidence="3" id="KW-1185">Reference proteome</keyword>
<accession>L5LX26</accession>